<dbReference type="InterPro" id="IPR051206">
    <property type="entry name" value="NAMLAA_amidase_2"/>
</dbReference>
<feature type="domain" description="N-acetylmuramoyl-L-alanine amidase" evidence="6">
    <location>
        <begin position="42"/>
        <end position="196"/>
    </location>
</feature>
<dbReference type="InterPro" id="IPR036505">
    <property type="entry name" value="Amidase/PGRP_sf"/>
</dbReference>
<evidence type="ECO:0000313" key="7">
    <source>
        <dbReference type="EMBL" id="OPA73988.1"/>
    </source>
</evidence>
<dbReference type="GO" id="GO:0008745">
    <property type="term" value="F:N-acetylmuramoyl-L-alanine amidase activity"/>
    <property type="evidence" value="ECO:0007669"/>
    <property type="project" value="UniProtKB-EC"/>
</dbReference>
<dbReference type="Pfam" id="PF01510">
    <property type="entry name" value="Amidase_2"/>
    <property type="match status" value="1"/>
</dbReference>
<dbReference type="EMBL" id="MSZX01000013">
    <property type="protein sequence ID" value="OPA73988.1"/>
    <property type="molecule type" value="Genomic_DNA"/>
</dbReference>
<keyword evidence="5" id="KW-0732">Signal</keyword>
<dbReference type="Gene3D" id="3.40.80.10">
    <property type="entry name" value="Peptidoglycan recognition protein-like"/>
    <property type="match status" value="1"/>
</dbReference>
<feature type="chain" id="PRO_5038814283" description="N-acetylmuramoyl-L-alanine amidase" evidence="5">
    <location>
        <begin position="31"/>
        <end position="218"/>
    </location>
</feature>
<dbReference type="PANTHER" id="PTHR30417">
    <property type="entry name" value="N-ACETYLMURAMOYL-L-ALANINE AMIDASE AMID"/>
    <property type="match status" value="1"/>
</dbReference>
<evidence type="ECO:0000256" key="3">
    <source>
        <dbReference type="ARBA" id="ARBA00022801"/>
    </source>
</evidence>
<keyword evidence="8" id="KW-1185">Reference proteome</keyword>
<dbReference type="GO" id="GO:0009254">
    <property type="term" value="P:peptidoglycan turnover"/>
    <property type="evidence" value="ECO:0007669"/>
    <property type="project" value="TreeGrafter"/>
</dbReference>
<dbReference type="InterPro" id="IPR002502">
    <property type="entry name" value="Amidase_domain"/>
</dbReference>
<proteinExistence type="predicted"/>
<dbReference type="Proteomes" id="UP000190188">
    <property type="component" value="Unassembled WGS sequence"/>
</dbReference>
<dbReference type="GO" id="GO:0009253">
    <property type="term" value="P:peptidoglycan catabolic process"/>
    <property type="evidence" value="ECO:0007669"/>
    <property type="project" value="InterPro"/>
</dbReference>
<dbReference type="STRING" id="1324314.BVG16_26480"/>
<sequence length="218" mass="24941">MNTQYTPRTRRIFLLIVILMFILTACTQKTAPQDSNISMKGNQFTNSSSREGYEPIAIVNHISDGSMDSMDNWFTNPNNRVSSAHFGVSRAGEIHQYVDIHRMAWANGLSEEGILRAEAEIVRDRPKINPNLYTVSIEYEGTDGDLTKEQFEASVWLHRYIQSEVRRIWGKEIILDEQHVIGHNQIDPLRRPDDPGPKFPWERLYHVLKNGSSSPSTG</sequence>
<comment type="caution">
    <text evidence="7">The sequence shown here is derived from an EMBL/GenBank/DDBJ whole genome shotgun (WGS) entry which is preliminary data.</text>
</comment>
<evidence type="ECO:0000259" key="6">
    <source>
        <dbReference type="SMART" id="SM00644"/>
    </source>
</evidence>
<keyword evidence="4" id="KW-0961">Cell wall biogenesis/degradation</keyword>
<comment type="catalytic activity">
    <reaction evidence="1">
        <text>Hydrolyzes the link between N-acetylmuramoyl residues and L-amino acid residues in certain cell-wall glycopeptides.</text>
        <dbReference type="EC" id="3.5.1.28"/>
    </reaction>
</comment>
<dbReference type="PANTHER" id="PTHR30417:SF1">
    <property type="entry name" value="N-ACETYLMURAMOYL-L-ALANINE AMIDASE AMID"/>
    <property type="match status" value="1"/>
</dbReference>
<dbReference type="GO" id="GO:0071555">
    <property type="term" value="P:cell wall organization"/>
    <property type="evidence" value="ECO:0007669"/>
    <property type="project" value="UniProtKB-KW"/>
</dbReference>
<dbReference type="AlphaFoldDB" id="A0A1T2X268"/>
<protein>
    <recommendedName>
        <fullName evidence="2">N-acetylmuramoyl-L-alanine amidase</fullName>
        <ecNumber evidence="2">3.5.1.28</ecNumber>
    </recommendedName>
</protein>
<organism evidence="7 8">
    <name type="scientific">Paenibacillus selenitireducens</name>
    <dbReference type="NCBI Taxonomy" id="1324314"/>
    <lineage>
        <taxon>Bacteria</taxon>
        <taxon>Bacillati</taxon>
        <taxon>Bacillota</taxon>
        <taxon>Bacilli</taxon>
        <taxon>Bacillales</taxon>
        <taxon>Paenibacillaceae</taxon>
        <taxon>Paenibacillus</taxon>
    </lineage>
</organism>
<evidence type="ECO:0000313" key="8">
    <source>
        <dbReference type="Proteomes" id="UP000190188"/>
    </source>
</evidence>
<dbReference type="SUPFAM" id="SSF55846">
    <property type="entry name" value="N-acetylmuramoyl-L-alanine amidase-like"/>
    <property type="match status" value="1"/>
</dbReference>
<feature type="signal peptide" evidence="5">
    <location>
        <begin position="1"/>
        <end position="30"/>
    </location>
</feature>
<evidence type="ECO:0000256" key="5">
    <source>
        <dbReference type="SAM" id="SignalP"/>
    </source>
</evidence>
<reference evidence="7 8" key="1">
    <citation type="submission" date="2017-01" db="EMBL/GenBank/DDBJ databases">
        <title>Genome analysis of Paenibacillus selenitrireducens ES3-24.</title>
        <authorList>
            <person name="Xu D."/>
            <person name="Yao R."/>
            <person name="Zheng S."/>
        </authorList>
    </citation>
    <scope>NUCLEOTIDE SEQUENCE [LARGE SCALE GENOMIC DNA]</scope>
    <source>
        <strain evidence="7 8">ES3-24</strain>
    </source>
</reference>
<evidence type="ECO:0000256" key="2">
    <source>
        <dbReference type="ARBA" id="ARBA00011901"/>
    </source>
</evidence>
<evidence type="ECO:0000256" key="1">
    <source>
        <dbReference type="ARBA" id="ARBA00001561"/>
    </source>
</evidence>
<dbReference type="EC" id="3.5.1.28" evidence="2"/>
<dbReference type="SMART" id="SM00644">
    <property type="entry name" value="Ami_2"/>
    <property type="match status" value="1"/>
</dbReference>
<dbReference type="RefSeq" id="WP_233147179.1">
    <property type="nucleotide sequence ID" value="NZ_MSZX01000013.1"/>
</dbReference>
<name>A0A1T2X268_9BACL</name>
<evidence type="ECO:0000256" key="4">
    <source>
        <dbReference type="ARBA" id="ARBA00023316"/>
    </source>
</evidence>
<gene>
    <name evidence="7" type="ORF">BVG16_26480</name>
</gene>
<keyword evidence="3" id="KW-0378">Hydrolase</keyword>
<dbReference type="CDD" id="cd06583">
    <property type="entry name" value="PGRP"/>
    <property type="match status" value="1"/>
</dbReference>
<accession>A0A1T2X268</accession>